<proteinExistence type="predicted"/>
<evidence type="ECO:0000256" key="1">
    <source>
        <dbReference type="SAM" id="MobiDB-lite"/>
    </source>
</evidence>
<evidence type="ECO:0000313" key="3">
    <source>
        <dbReference type="Proteomes" id="UP001348817"/>
    </source>
</evidence>
<dbReference type="Proteomes" id="UP001348817">
    <property type="component" value="Plasmid pFA1"/>
</dbReference>
<reference evidence="2 3" key="1">
    <citation type="submission" date="2021-12" db="EMBL/GenBank/DDBJ databases">
        <title>Genome sequencing of bacteria with rrn-lacking chromosome and rrn-plasmid.</title>
        <authorList>
            <person name="Anda M."/>
            <person name="Iwasaki W."/>
        </authorList>
    </citation>
    <scope>NUCLEOTIDE SEQUENCE [LARGE SCALE GENOMIC DNA]</scope>
    <source>
        <strain evidence="2 3">DSM 100852</strain>
        <plasmid evidence="2 3">pFA1</plasmid>
    </source>
</reference>
<gene>
    <name evidence="2" type="ORF">FUAX_41880</name>
</gene>
<feature type="region of interest" description="Disordered" evidence="1">
    <location>
        <begin position="123"/>
        <end position="174"/>
    </location>
</feature>
<name>A0AAU9DF39_9BACT</name>
<accession>A0AAU9DF39</accession>
<organism evidence="2 3">
    <name type="scientific">Fulvitalea axinellae</name>
    <dbReference type="NCBI Taxonomy" id="1182444"/>
    <lineage>
        <taxon>Bacteria</taxon>
        <taxon>Pseudomonadati</taxon>
        <taxon>Bacteroidota</taxon>
        <taxon>Cytophagia</taxon>
        <taxon>Cytophagales</taxon>
        <taxon>Persicobacteraceae</taxon>
        <taxon>Fulvitalea</taxon>
    </lineage>
</organism>
<protein>
    <recommendedName>
        <fullName evidence="4">DUF4373 domain-containing protein</fullName>
    </recommendedName>
</protein>
<dbReference type="AlphaFoldDB" id="A0AAU9DF39"/>
<evidence type="ECO:0008006" key="4">
    <source>
        <dbReference type="Google" id="ProtNLM"/>
    </source>
</evidence>
<evidence type="ECO:0000313" key="2">
    <source>
        <dbReference type="EMBL" id="BDD11756.1"/>
    </source>
</evidence>
<dbReference type="EMBL" id="AP025315">
    <property type="protein sequence ID" value="BDD11756.1"/>
    <property type="molecule type" value="Genomic_DNA"/>
</dbReference>
<dbReference type="KEGG" id="fax:FUAX_41880"/>
<sequence length="191" mass="22515">MLAVKKQDLSAICDIEVSLTPTLALKRQHLSRYERKDARKALTFMLMRTANYFNLGKTMNAGQVFEVCDLILEEYPHESLEDFALCFRYARKGRYGKLYDRLDGGVIFGWVHEYMEEKSIAREAETRKRRKEQEREMEERTTLENNLIRKAYERLGTKPYQPKQNANSTPTDEEDYRRFKASYFAGKISAK</sequence>
<keyword evidence="2" id="KW-0614">Plasmid</keyword>
<feature type="compositionally biased region" description="Basic and acidic residues" evidence="1">
    <location>
        <begin position="123"/>
        <end position="142"/>
    </location>
</feature>
<geneLocation type="plasmid" evidence="2 3">
    <name>pFA1</name>
</geneLocation>
<keyword evidence="3" id="KW-1185">Reference proteome</keyword>